<gene>
    <name evidence="6" type="ORF">GGX14DRAFT_693383</name>
</gene>
<dbReference type="PANTHER" id="PTHR13608:SF3">
    <property type="entry name" value="ARMADILLO-LIKE HELICAL DOMAIN-CONTAINING PROTEIN 3"/>
    <property type="match status" value="1"/>
</dbReference>
<organism evidence="6 7">
    <name type="scientific">Mycena pura</name>
    <dbReference type="NCBI Taxonomy" id="153505"/>
    <lineage>
        <taxon>Eukaryota</taxon>
        <taxon>Fungi</taxon>
        <taxon>Dikarya</taxon>
        <taxon>Basidiomycota</taxon>
        <taxon>Agaricomycotina</taxon>
        <taxon>Agaricomycetes</taxon>
        <taxon>Agaricomycetidae</taxon>
        <taxon>Agaricales</taxon>
        <taxon>Marasmiineae</taxon>
        <taxon>Mycenaceae</taxon>
        <taxon>Mycena</taxon>
    </lineage>
</organism>
<dbReference type="Proteomes" id="UP001219525">
    <property type="component" value="Unassembled WGS sequence"/>
</dbReference>
<comment type="subcellular location">
    <subcellularLocation>
        <location evidence="1">Membrane</location>
    </subcellularLocation>
</comment>
<dbReference type="Pfam" id="PF08427">
    <property type="entry name" value="ARMH3_C"/>
    <property type="match status" value="1"/>
</dbReference>
<protein>
    <recommendedName>
        <fullName evidence="5">Armadillo-like helical domain-containing protein</fullName>
    </recommendedName>
</protein>
<dbReference type="GO" id="GO:0016020">
    <property type="term" value="C:membrane"/>
    <property type="evidence" value="ECO:0007669"/>
    <property type="project" value="UniProtKB-SubCell"/>
</dbReference>
<keyword evidence="3" id="KW-1133">Transmembrane helix</keyword>
<reference evidence="6" key="1">
    <citation type="submission" date="2023-03" db="EMBL/GenBank/DDBJ databases">
        <title>Massive genome expansion in bonnet fungi (Mycena s.s.) driven by repeated elements and novel gene families across ecological guilds.</title>
        <authorList>
            <consortium name="Lawrence Berkeley National Laboratory"/>
            <person name="Harder C.B."/>
            <person name="Miyauchi S."/>
            <person name="Viragh M."/>
            <person name="Kuo A."/>
            <person name="Thoen E."/>
            <person name="Andreopoulos B."/>
            <person name="Lu D."/>
            <person name="Skrede I."/>
            <person name="Drula E."/>
            <person name="Henrissat B."/>
            <person name="Morin E."/>
            <person name="Kohler A."/>
            <person name="Barry K."/>
            <person name="LaButti K."/>
            <person name="Morin E."/>
            <person name="Salamov A."/>
            <person name="Lipzen A."/>
            <person name="Mereny Z."/>
            <person name="Hegedus B."/>
            <person name="Baldrian P."/>
            <person name="Stursova M."/>
            <person name="Weitz H."/>
            <person name="Taylor A."/>
            <person name="Grigoriev I.V."/>
            <person name="Nagy L.G."/>
            <person name="Martin F."/>
            <person name="Kauserud H."/>
        </authorList>
    </citation>
    <scope>NUCLEOTIDE SEQUENCE</scope>
    <source>
        <strain evidence="6">9144</strain>
    </source>
</reference>
<dbReference type="EMBL" id="JARJCW010000004">
    <property type="protein sequence ID" value="KAJ7225346.1"/>
    <property type="molecule type" value="Genomic_DNA"/>
</dbReference>
<evidence type="ECO:0000313" key="6">
    <source>
        <dbReference type="EMBL" id="KAJ7225346.1"/>
    </source>
</evidence>
<feature type="domain" description="Armadillo-like helical" evidence="5">
    <location>
        <begin position="393"/>
        <end position="623"/>
    </location>
</feature>
<dbReference type="SMART" id="SM01158">
    <property type="entry name" value="DUF1741"/>
    <property type="match status" value="1"/>
</dbReference>
<keyword evidence="4" id="KW-0472">Membrane</keyword>
<dbReference type="GO" id="GO:0005829">
    <property type="term" value="C:cytosol"/>
    <property type="evidence" value="ECO:0007669"/>
    <property type="project" value="TreeGrafter"/>
</dbReference>
<evidence type="ECO:0000256" key="3">
    <source>
        <dbReference type="ARBA" id="ARBA00022989"/>
    </source>
</evidence>
<evidence type="ECO:0000256" key="2">
    <source>
        <dbReference type="ARBA" id="ARBA00022692"/>
    </source>
</evidence>
<evidence type="ECO:0000256" key="4">
    <source>
        <dbReference type="ARBA" id="ARBA00023136"/>
    </source>
</evidence>
<dbReference type="InterPro" id="IPR039868">
    <property type="entry name" value="ARMD3-like"/>
</dbReference>
<dbReference type="AlphaFoldDB" id="A0AAD7E2Q3"/>
<accession>A0AAD7E2Q3</accession>
<comment type="caution">
    <text evidence="6">The sequence shown here is derived from an EMBL/GenBank/DDBJ whole genome shotgun (WGS) entry which is preliminary data.</text>
</comment>
<proteinExistence type="predicted"/>
<evidence type="ECO:0000259" key="5">
    <source>
        <dbReference type="SMART" id="SM01158"/>
    </source>
</evidence>
<sequence length="624" mass="69344">MIMNARRPSVLQSKVVAAYTTLLQSPIDDSAFYTGLLALAVDREFLEGELNNLPTEAFLGPLKPSLNALFRACFQHASRNAPHNDTKRHAVETLSILSRCIFSKTPPPTGWEVMEIMAGGVTQSDTIFINLTGIINELSDSDLPVDVRHQILQFALIFMCGVGQLSPGAYFLRRDLFPSIVSFIKAPETERYTFEAILLLSVLANFHKSKQNGYLQHIVKTEDTDLMRKVCWASNFALDAVVKSYQEISDDDTSQTLAAALGSMMSKLRPDRALAPTDPPRELFKSQPIEACVVLLPVFEFLKNPTFPLVLVSPSDQGAKSSAISSPPYTIISLSSYLLTHASSTSSPRAIVYANLCLNTLLALVGKPGVLIAFSQPSDEHIRLCRQRLPLLPVPASRRPPLCAVLDCCVLWLRHNLHKRLEVQSYTTCIWVCYRVIWFLHKAHIRLEYSWQELWSAIIGLLGFLSSKLDSLATTGGVEQLTILLLDMCLAKCEVFLPAPEAVHLFVYELVRSSSTLSAQLSLLKMLALPEVEPRALWRRTSWITEQPAETLLLRLLSTTEFYQNKIAEANASSANRAIRVVATEIDREGLQGMKDARETEPPGEVAEVALSRFVCSDVLALMQ</sequence>
<evidence type="ECO:0000256" key="1">
    <source>
        <dbReference type="ARBA" id="ARBA00004370"/>
    </source>
</evidence>
<name>A0AAD7E2Q3_9AGAR</name>
<keyword evidence="7" id="KW-1185">Reference proteome</keyword>
<evidence type="ECO:0000313" key="7">
    <source>
        <dbReference type="Proteomes" id="UP001219525"/>
    </source>
</evidence>
<dbReference type="PANTHER" id="PTHR13608">
    <property type="entry name" value="ARMADILLO-LIKE HELICAL DOMAIN-CONTAINING PROTEIN 3"/>
    <property type="match status" value="1"/>
</dbReference>
<dbReference type="InterPro" id="IPR013636">
    <property type="entry name" value="ARMH3_C"/>
</dbReference>
<keyword evidence="2" id="KW-0812">Transmembrane</keyword>